<accession>A0A2G6QGS5</accession>
<dbReference type="Proteomes" id="UP000228484">
    <property type="component" value="Unassembled WGS sequence"/>
</dbReference>
<dbReference type="Pfam" id="PF13143">
    <property type="entry name" value="DUF3986"/>
    <property type="match status" value="1"/>
</dbReference>
<keyword evidence="2" id="KW-1185">Reference proteome</keyword>
<protein>
    <recommendedName>
        <fullName evidence="3">DUF3986 domain-containing protein</fullName>
    </recommendedName>
</protein>
<name>A0A2G6QGS5_9BACI</name>
<sequence length="100" mass="12196">MFFREGNFMTKYDSSQHYHIGYYEDRYDLEVTAYKRINEPVWDAYIPYYESGAFYKKVEEMKLGEYIDGYGIMVYSFRNDIDDEEARITFEKWLKKNGIV</sequence>
<evidence type="ECO:0000313" key="1">
    <source>
        <dbReference type="EMBL" id="PIE96057.1"/>
    </source>
</evidence>
<evidence type="ECO:0000313" key="2">
    <source>
        <dbReference type="Proteomes" id="UP000228484"/>
    </source>
</evidence>
<organism evidence="1 2">
    <name type="scientific">Bacillus fungorum</name>
    <dbReference type="NCBI Taxonomy" id="2039284"/>
    <lineage>
        <taxon>Bacteria</taxon>
        <taxon>Bacillati</taxon>
        <taxon>Bacillota</taxon>
        <taxon>Bacilli</taxon>
        <taxon>Bacillales</taxon>
        <taxon>Bacillaceae</taxon>
        <taxon>Bacillus</taxon>
    </lineage>
</organism>
<dbReference type="InterPro" id="IPR025047">
    <property type="entry name" value="DUF3986"/>
</dbReference>
<gene>
    <name evidence="1" type="ORF">CO726_08040</name>
</gene>
<reference evidence="1 2" key="1">
    <citation type="submission" date="2017-09" db="EMBL/GenBank/DDBJ databases">
        <title>Biocontrol bacteria screening and application from spent mushroom substrate.</title>
        <authorList>
            <person name="Sun X."/>
        </authorList>
    </citation>
    <scope>NUCLEOTIDE SEQUENCE [LARGE SCALE GENOMIC DNA]</scope>
    <source>
        <strain evidence="1 2">100374</strain>
    </source>
</reference>
<evidence type="ECO:0008006" key="3">
    <source>
        <dbReference type="Google" id="ProtNLM"/>
    </source>
</evidence>
<comment type="caution">
    <text evidence="1">The sequence shown here is derived from an EMBL/GenBank/DDBJ whole genome shotgun (WGS) entry which is preliminary data.</text>
</comment>
<dbReference type="AlphaFoldDB" id="A0A2G6QGS5"/>
<proteinExistence type="predicted"/>
<dbReference type="EMBL" id="NWUW01000004">
    <property type="protein sequence ID" value="PIE96057.1"/>
    <property type="molecule type" value="Genomic_DNA"/>
</dbReference>